<keyword evidence="9" id="KW-1185">Reference proteome</keyword>
<evidence type="ECO:0000259" key="7">
    <source>
        <dbReference type="PROSITE" id="PS51762"/>
    </source>
</evidence>
<evidence type="ECO:0000313" key="9">
    <source>
        <dbReference type="Proteomes" id="UP000800092"/>
    </source>
</evidence>
<dbReference type="InterPro" id="IPR050546">
    <property type="entry name" value="Glycosyl_Hydrlase_16"/>
</dbReference>
<dbReference type="InterPro" id="IPR013320">
    <property type="entry name" value="ConA-like_dom_sf"/>
</dbReference>
<feature type="signal peptide" evidence="6">
    <location>
        <begin position="1"/>
        <end position="25"/>
    </location>
</feature>
<reference evidence="8" key="1">
    <citation type="journal article" date="2020" name="Stud. Mycol.">
        <title>101 Dothideomycetes genomes: a test case for predicting lifestyles and emergence of pathogens.</title>
        <authorList>
            <person name="Haridas S."/>
            <person name="Albert R."/>
            <person name="Binder M."/>
            <person name="Bloem J."/>
            <person name="Labutti K."/>
            <person name="Salamov A."/>
            <person name="Andreopoulos B."/>
            <person name="Baker S."/>
            <person name="Barry K."/>
            <person name="Bills G."/>
            <person name="Bluhm B."/>
            <person name="Cannon C."/>
            <person name="Castanera R."/>
            <person name="Culley D."/>
            <person name="Daum C."/>
            <person name="Ezra D."/>
            <person name="Gonzalez J."/>
            <person name="Henrissat B."/>
            <person name="Kuo A."/>
            <person name="Liang C."/>
            <person name="Lipzen A."/>
            <person name="Lutzoni F."/>
            <person name="Magnuson J."/>
            <person name="Mondo S."/>
            <person name="Nolan M."/>
            <person name="Ohm R."/>
            <person name="Pangilinan J."/>
            <person name="Park H.-J."/>
            <person name="Ramirez L."/>
            <person name="Alfaro M."/>
            <person name="Sun H."/>
            <person name="Tritt A."/>
            <person name="Yoshinaga Y."/>
            <person name="Zwiers L.-H."/>
            <person name="Turgeon B."/>
            <person name="Goodwin S."/>
            <person name="Spatafora J."/>
            <person name="Crous P."/>
            <person name="Grigoriev I."/>
        </authorList>
    </citation>
    <scope>NUCLEOTIDE SEQUENCE</scope>
    <source>
        <strain evidence="8">Tuck. ex Michener</strain>
    </source>
</reference>
<dbReference type="AlphaFoldDB" id="A0A6A6HN16"/>
<feature type="domain" description="GH16" evidence="7">
    <location>
        <begin position="31"/>
        <end position="303"/>
    </location>
</feature>
<keyword evidence="6" id="KW-0732">Signal</keyword>
<dbReference type="CDD" id="cd02181">
    <property type="entry name" value="GH16_fungal_Lam16A_glucanase"/>
    <property type="match status" value="1"/>
</dbReference>
<dbReference type="PANTHER" id="PTHR10963:SF24">
    <property type="entry name" value="GLYCOSIDASE C21B10.07-RELATED"/>
    <property type="match status" value="1"/>
</dbReference>
<sequence>MTGTVSSIAKLSVLATFFLLQLSSASYVLKEDFLANPSSSFDAFNFFTGQDPTAGAVAYSSMQEATQAQLLGYNHGSVMFAVDSGTRLDVSSTEGRKSVRLEGKTNYNHGLLIADVAHMPTGCGTWPAFWLLGAGNSWPSTGEIDIIEGIHNQASNQMTLHTAPGCAVQNVTTQKAYTGTLQTANCDVNAPNQDKNAGCAVAAPQNPVGTASFGANFNTQRGGVFATEWTSSGISIWFFPRNAIPQDLTSNTSTPNPQGWRQAPLAQFSGSECTWDAHFQNMRPIINTDLCGAWAGADNVWESSGCKAETQTDKCEDWVKMHPGNFTEAYWVFKGMRMYQSD</sequence>
<proteinExistence type="inferred from homology"/>
<dbReference type="PROSITE" id="PS51762">
    <property type="entry name" value="GH16_2"/>
    <property type="match status" value="1"/>
</dbReference>
<evidence type="ECO:0000256" key="3">
    <source>
        <dbReference type="ARBA" id="ARBA00012599"/>
    </source>
</evidence>
<comment type="catalytic activity">
    <reaction evidence="1">
        <text>Endohydrolysis of (1-&gt;3)- or (1-&gt;4)-linkages in beta-D-glucans when the glucose residue whose reducing group is involved in the linkage to be hydrolyzed is itself substituted at C-3.</text>
        <dbReference type="EC" id="3.2.1.6"/>
    </reaction>
</comment>
<dbReference type="FunFam" id="2.60.120.200:FF:000114">
    <property type="entry name" value="Probable endo-1,3(4)-beta-glucanase NFIA_089530"/>
    <property type="match status" value="1"/>
</dbReference>
<dbReference type="PANTHER" id="PTHR10963">
    <property type="entry name" value="GLYCOSYL HYDROLASE-RELATED"/>
    <property type="match status" value="1"/>
</dbReference>
<evidence type="ECO:0000256" key="6">
    <source>
        <dbReference type="SAM" id="SignalP"/>
    </source>
</evidence>
<evidence type="ECO:0000256" key="5">
    <source>
        <dbReference type="ARBA" id="ARBA00023295"/>
    </source>
</evidence>
<name>A0A6A6HN16_VIRVR</name>
<evidence type="ECO:0000256" key="1">
    <source>
        <dbReference type="ARBA" id="ARBA00000124"/>
    </source>
</evidence>
<protein>
    <recommendedName>
        <fullName evidence="3">endo-1,3(4)-beta-glucanase</fullName>
        <ecNumber evidence="3">3.2.1.6</ecNumber>
    </recommendedName>
</protein>
<dbReference type="Pfam" id="PF26113">
    <property type="entry name" value="GH16_XgeA"/>
    <property type="match status" value="1"/>
</dbReference>
<dbReference type="SUPFAM" id="SSF49899">
    <property type="entry name" value="Concanavalin A-like lectins/glucanases"/>
    <property type="match status" value="1"/>
</dbReference>
<feature type="chain" id="PRO_5025427362" description="endo-1,3(4)-beta-glucanase" evidence="6">
    <location>
        <begin position="26"/>
        <end position="342"/>
    </location>
</feature>
<dbReference type="OrthoDB" id="192832at2759"/>
<evidence type="ECO:0000256" key="4">
    <source>
        <dbReference type="ARBA" id="ARBA00022801"/>
    </source>
</evidence>
<keyword evidence="4 8" id="KW-0378">Hydrolase</keyword>
<dbReference type="EC" id="3.2.1.6" evidence="3"/>
<accession>A0A6A6HN16</accession>
<dbReference type="GO" id="GO:0052861">
    <property type="term" value="F:endo-1,3(4)-beta-glucanase activity"/>
    <property type="evidence" value="ECO:0007669"/>
    <property type="project" value="UniProtKB-EC"/>
</dbReference>
<dbReference type="Gene3D" id="2.60.120.200">
    <property type="match status" value="1"/>
</dbReference>
<dbReference type="InterPro" id="IPR000757">
    <property type="entry name" value="Beta-glucanase-like"/>
</dbReference>
<comment type="similarity">
    <text evidence="2">Belongs to the glycosyl hydrolase 16 family.</text>
</comment>
<gene>
    <name evidence="8" type="ORF">EV356DRAFT_499544</name>
</gene>
<dbReference type="Proteomes" id="UP000800092">
    <property type="component" value="Unassembled WGS sequence"/>
</dbReference>
<keyword evidence="5" id="KW-0326">Glycosidase</keyword>
<dbReference type="GO" id="GO:0009251">
    <property type="term" value="P:glucan catabolic process"/>
    <property type="evidence" value="ECO:0007669"/>
    <property type="project" value="TreeGrafter"/>
</dbReference>
<evidence type="ECO:0000256" key="2">
    <source>
        <dbReference type="ARBA" id="ARBA00006865"/>
    </source>
</evidence>
<evidence type="ECO:0000313" key="8">
    <source>
        <dbReference type="EMBL" id="KAF2239427.1"/>
    </source>
</evidence>
<dbReference type="EMBL" id="ML991772">
    <property type="protein sequence ID" value="KAF2239427.1"/>
    <property type="molecule type" value="Genomic_DNA"/>
</dbReference>
<organism evidence="8 9">
    <name type="scientific">Viridothelium virens</name>
    <name type="common">Speckled blister lichen</name>
    <name type="synonym">Trypethelium virens</name>
    <dbReference type="NCBI Taxonomy" id="1048519"/>
    <lineage>
        <taxon>Eukaryota</taxon>
        <taxon>Fungi</taxon>
        <taxon>Dikarya</taxon>
        <taxon>Ascomycota</taxon>
        <taxon>Pezizomycotina</taxon>
        <taxon>Dothideomycetes</taxon>
        <taxon>Dothideomycetes incertae sedis</taxon>
        <taxon>Trypetheliales</taxon>
        <taxon>Trypetheliaceae</taxon>
        <taxon>Viridothelium</taxon>
    </lineage>
</organism>